<feature type="transmembrane region" description="Helical" evidence="6">
    <location>
        <begin position="119"/>
        <end position="138"/>
    </location>
</feature>
<sequence>MGTTTPASQAAPPQPSTPASTTSEATMTPTLGPDLEAAGGEKQPPASAPVAPDAASADAFEVSFDGEDDPLCPFNLASWRKWLMVATLAISCVCVTFTSSMTANTYPGLEAEFHIVEEVAILSISLFVMGLGVGPLFLGPLSEFIGRQKVLLWSFTIFTLFNLPVAFANHIVLYHVFRFLTGFAGSSFLSVSGAAITDVFPNHKVGTPMMIFSGAPFLGPVVGPLVSGFIVQNQPDWRWVSYTQLIWAAVMTVLLWVVIPEGYHPVVLARKATALRKSTGDERYYAPIERANRSFAREVAKSCKTPFILLASQPMVLFLDIWSAIVLGVMYLFFGGIPFVFRTQYNFNVQSTGMAFLGIGIGQVCSALTQPLFNKRYARRAAKLGAPPPPEDRLYAGKYGAVLCPLGVLLFGLTCFKSVHWIVPIIMTSLFGWGVGYSFTSVFTYLVDAYRPVAASALASNSFVRSAFAAVFPLFGQQMYRKLGPVGGTCLLAGALALCLPFPFIFARIGARIRANSKFANPI</sequence>
<proteinExistence type="predicted"/>
<feature type="region of interest" description="Disordered" evidence="5">
    <location>
        <begin position="1"/>
        <end position="52"/>
    </location>
</feature>
<feature type="transmembrane region" description="Helical" evidence="6">
    <location>
        <begin position="353"/>
        <end position="373"/>
    </location>
</feature>
<dbReference type="GO" id="GO:0022857">
    <property type="term" value="F:transmembrane transporter activity"/>
    <property type="evidence" value="ECO:0007669"/>
    <property type="project" value="InterPro"/>
</dbReference>
<dbReference type="EMBL" id="CP086716">
    <property type="protein sequence ID" value="WOO80904.1"/>
    <property type="molecule type" value="Genomic_DNA"/>
</dbReference>
<evidence type="ECO:0000313" key="9">
    <source>
        <dbReference type="Proteomes" id="UP000827549"/>
    </source>
</evidence>
<reference evidence="8" key="1">
    <citation type="submission" date="2023-10" db="EMBL/GenBank/DDBJ databases">
        <authorList>
            <person name="Noh H."/>
        </authorList>
    </citation>
    <scope>NUCLEOTIDE SEQUENCE</scope>
    <source>
        <strain evidence="8">DUCC4014</strain>
    </source>
</reference>
<protein>
    <submittedName>
        <fullName evidence="8">Efflux pump atB</fullName>
    </submittedName>
</protein>
<feature type="transmembrane region" description="Helical" evidence="6">
    <location>
        <begin position="486"/>
        <end position="507"/>
    </location>
</feature>
<keyword evidence="4 6" id="KW-0472">Membrane</keyword>
<evidence type="ECO:0000256" key="3">
    <source>
        <dbReference type="ARBA" id="ARBA00022989"/>
    </source>
</evidence>
<accession>A0AAF0YBQ2</accession>
<dbReference type="RefSeq" id="XP_062626936.1">
    <property type="nucleotide sequence ID" value="XM_062770952.1"/>
</dbReference>
<evidence type="ECO:0000256" key="6">
    <source>
        <dbReference type="SAM" id="Phobius"/>
    </source>
</evidence>
<evidence type="ECO:0000313" key="8">
    <source>
        <dbReference type="EMBL" id="WOO80904.1"/>
    </source>
</evidence>
<keyword evidence="9" id="KW-1185">Reference proteome</keyword>
<dbReference type="CDD" id="cd17323">
    <property type="entry name" value="MFS_Tpo1_MDR_like"/>
    <property type="match status" value="1"/>
</dbReference>
<feature type="domain" description="Major facilitator superfamily (MFS) profile" evidence="7">
    <location>
        <begin position="84"/>
        <end position="512"/>
    </location>
</feature>
<feature type="transmembrane region" description="Helical" evidence="6">
    <location>
        <begin position="150"/>
        <end position="173"/>
    </location>
</feature>
<feature type="transmembrane region" description="Helical" evidence="6">
    <location>
        <begin position="453"/>
        <end position="474"/>
    </location>
</feature>
<dbReference type="InterPro" id="IPR036259">
    <property type="entry name" value="MFS_trans_sf"/>
</dbReference>
<dbReference type="AlphaFoldDB" id="A0AAF0YBQ2"/>
<gene>
    <name evidence="8" type="primary">atB_1</name>
    <name evidence="8" type="ORF">LOC62_03G004433</name>
</gene>
<comment type="subcellular location">
    <subcellularLocation>
        <location evidence="1">Membrane</location>
        <topology evidence="1">Multi-pass membrane protein</topology>
    </subcellularLocation>
</comment>
<feature type="transmembrane region" description="Helical" evidence="6">
    <location>
        <begin position="317"/>
        <end position="341"/>
    </location>
</feature>
<dbReference type="PANTHER" id="PTHR23502:SF7">
    <property type="entry name" value="DRUG_PROTON ANTIPORTER YHK8-RELATED"/>
    <property type="match status" value="1"/>
</dbReference>
<dbReference type="GeneID" id="87807671"/>
<dbReference type="Proteomes" id="UP000827549">
    <property type="component" value="Chromosome 3"/>
</dbReference>
<evidence type="ECO:0000256" key="5">
    <source>
        <dbReference type="SAM" id="MobiDB-lite"/>
    </source>
</evidence>
<feature type="compositionally biased region" description="Low complexity" evidence="5">
    <location>
        <begin position="1"/>
        <end position="30"/>
    </location>
</feature>
<dbReference type="FunFam" id="1.20.1250.20:FF:000082">
    <property type="entry name" value="MFS multidrug transporter, putative"/>
    <property type="match status" value="1"/>
</dbReference>
<keyword evidence="3 6" id="KW-1133">Transmembrane helix</keyword>
<feature type="transmembrane region" description="Helical" evidence="6">
    <location>
        <begin position="209"/>
        <end position="231"/>
    </location>
</feature>
<dbReference type="Pfam" id="PF07690">
    <property type="entry name" value="MFS_1"/>
    <property type="match status" value="1"/>
</dbReference>
<dbReference type="InterPro" id="IPR020846">
    <property type="entry name" value="MFS_dom"/>
</dbReference>
<feature type="transmembrane region" description="Helical" evidence="6">
    <location>
        <begin position="394"/>
        <end position="413"/>
    </location>
</feature>
<dbReference type="SUPFAM" id="SSF103473">
    <property type="entry name" value="MFS general substrate transporter"/>
    <property type="match status" value="1"/>
</dbReference>
<name>A0AAF0YBQ2_9TREE</name>
<feature type="transmembrane region" description="Helical" evidence="6">
    <location>
        <begin position="82"/>
        <end position="99"/>
    </location>
</feature>
<evidence type="ECO:0000256" key="4">
    <source>
        <dbReference type="ARBA" id="ARBA00023136"/>
    </source>
</evidence>
<dbReference type="PANTHER" id="PTHR23502">
    <property type="entry name" value="MAJOR FACILITATOR SUPERFAMILY"/>
    <property type="match status" value="1"/>
</dbReference>
<evidence type="ECO:0000256" key="2">
    <source>
        <dbReference type="ARBA" id="ARBA00022692"/>
    </source>
</evidence>
<feature type="transmembrane region" description="Helical" evidence="6">
    <location>
        <begin position="237"/>
        <end position="259"/>
    </location>
</feature>
<feature type="transmembrane region" description="Helical" evidence="6">
    <location>
        <begin position="419"/>
        <end position="446"/>
    </location>
</feature>
<dbReference type="InterPro" id="IPR011701">
    <property type="entry name" value="MFS"/>
</dbReference>
<dbReference type="Gene3D" id="1.20.1250.20">
    <property type="entry name" value="MFS general substrate transporter like domains"/>
    <property type="match status" value="1"/>
</dbReference>
<dbReference type="PROSITE" id="PS50850">
    <property type="entry name" value="MFS"/>
    <property type="match status" value="1"/>
</dbReference>
<keyword evidence="2 6" id="KW-0812">Transmembrane</keyword>
<feature type="transmembrane region" description="Helical" evidence="6">
    <location>
        <begin position="179"/>
        <end position="197"/>
    </location>
</feature>
<organism evidence="8 9">
    <name type="scientific">Vanrija pseudolonga</name>
    <dbReference type="NCBI Taxonomy" id="143232"/>
    <lineage>
        <taxon>Eukaryota</taxon>
        <taxon>Fungi</taxon>
        <taxon>Dikarya</taxon>
        <taxon>Basidiomycota</taxon>
        <taxon>Agaricomycotina</taxon>
        <taxon>Tremellomycetes</taxon>
        <taxon>Trichosporonales</taxon>
        <taxon>Trichosporonaceae</taxon>
        <taxon>Vanrija</taxon>
    </lineage>
</organism>
<evidence type="ECO:0000259" key="7">
    <source>
        <dbReference type="PROSITE" id="PS50850"/>
    </source>
</evidence>
<dbReference type="GO" id="GO:0005886">
    <property type="term" value="C:plasma membrane"/>
    <property type="evidence" value="ECO:0007669"/>
    <property type="project" value="TreeGrafter"/>
</dbReference>
<evidence type="ECO:0000256" key="1">
    <source>
        <dbReference type="ARBA" id="ARBA00004141"/>
    </source>
</evidence>